<keyword evidence="7" id="KW-1185">Reference proteome</keyword>
<dbReference type="Proteomes" id="UP001597295">
    <property type="component" value="Unassembled WGS sequence"/>
</dbReference>
<dbReference type="PROSITE" id="PS50931">
    <property type="entry name" value="HTH_LYSR"/>
    <property type="match status" value="1"/>
</dbReference>
<dbReference type="InterPro" id="IPR036390">
    <property type="entry name" value="WH_DNA-bd_sf"/>
</dbReference>
<dbReference type="InterPro" id="IPR000847">
    <property type="entry name" value="LysR_HTH_N"/>
</dbReference>
<keyword evidence="3" id="KW-0238">DNA-binding</keyword>
<dbReference type="SUPFAM" id="SSF53850">
    <property type="entry name" value="Periplasmic binding protein-like II"/>
    <property type="match status" value="1"/>
</dbReference>
<evidence type="ECO:0000256" key="2">
    <source>
        <dbReference type="ARBA" id="ARBA00023015"/>
    </source>
</evidence>
<protein>
    <submittedName>
        <fullName evidence="6">Transcriptional regulator GcvA</fullName>
    </submittedName>
</protein>
<organism evidence="6 7">
    <name type="scientific">Lacibacterium aquatile</name>
    <dbReference type="NCBI Taxonomy" id="1168082"/>
    <lineage>
        <taxon>Bacteria</taxon>
        <taxon>Pseudomonadati</taxon>
        <taxon>Pseudomonadota</taxon>
        <taxon>Alphaproteobacteria</taxon>
        <taxon>Rhodospirillales</taxon>
        <taxon>Rhodospirillaceae</taxon>
    </lineage>
</organism>
<comment type="similarity">
    <text evidence="1">Belongs to the LysR transcriptional regulatory family.</text>
</comment>
<evidence type="ECO:0000259" key="5">
    <source>
        <dbReference type="PROSITE" id="PS50931"/>
    </source>
</evidence>
<dbReference type="Pfam" id="PF00126">
    <property type="entry name" value="HTH_1"/>
    <property type="match status" value="1"/>
</dbReference>
<evidence type="ECO:0000256" key="4">
    <source>
        <dbReference type="ARBA" id="ARBA00023163"/>
    </source>
</evidence>
<dbReference type="EMBL" id="JBHUIP010000003">
    <property type="protein sequence ID" value="MFD2262075.1"/>
    <property type="molecule type" value="Genomic_DNA"/>
</dbReference>
<dbReference type="PANTHER" id="PTHR30537:SF74">
    <property type="entry name" value="HTH-TYPE TRANSCRIPTIONAL REGULATOR TRPI"/>
    <property type="match status" value="1"/>
</dbReference>
<dbReference type="RefSeq" id="WP_379874986.1">
    <property type="nucleotide sequence ID" value="NZ_JBHUIP010000003.1"/>
</dbReference>
<comment type="caution">
    <text evidence="6">The sequence shown here is derived from an EMBL/GenBank/DDBJ whole genome shotgun (WGS) entry which is preliminary data.</text>
</comment>
<dbReference type="NCBIfam" id="NF008352">
    <property type="entry name" value="PRK11139.1"/>
    <property type="match status" value="1"/>
</dbReference>
<sequence>MSSPRRLAPLNALKAFEAAGRHLSFTAAADELCVTLSAVSHQIRLLEEHLGVALFHRTRKGLVLSAEGQLILPDLREGFDKIGASLSKLDTRREEGVLTVSMLSTFAMRWFIPRLGRFQEKHPAIEVRISTSVNWIDLEREGIDCAIRFGRGGWPGLATHRMFDEVLQPVCAPALLDELKQPGDLANARLLHAQLRREDWRLWLAAAGLDGIDASKGPVFETRAFVIQAALQGLGVACLDPALVADDVSAGRLVRPFDLTIPIEGAYWFVCPDHLATSPRLTVFRDWLLSEAQEQTDRRAGTDVGHGD</sequence>
<dbReference type="SUPFAM" id="SSF46785">
    <property type="entry name" value="Winged helix' DNA-binding domain"/>
    <property type="match status" value="1"/>
</dbReference>
<evidence type="ECO:0000256" key="3">
    <source>
        <dbReference type="ARBA" id="ARBA00023125"/>
    </source>
</evidence>
<dbReference type="CDD" id="cd08432">
    <property type="entry name" value="PBP2_GcdR_TrpI_HvrB_AmpR_like"/>
    <property type="match status" value="1"/>
</dbReference>
<dbReference type="PANTHER" id="PTHR30537">
    <property type="entry name" value="HTH-TYPE TRANSCRIPTIONAL REGULATOR"/>
    <property type="match status" value="1"/>
</dbReference>
<dbReference type="Gene3D" id="3.40.190.10">
    <property type="entry name" value="Periplasmic binding protein-like II"/>
    <property type="match status" value="2"/>
</dbReference>
<dbReference type="InterPro" id="IPR005119">
    <property type="entry name" value="LysR_subst-bd"/>
</dbReference>
<keyword evidence="2" id="KW-0805">Transcription regulation</keyword>
<dbReference type="InterPro" id="IPR036388">
    <property type="entry name" value="WH-like_DNA-bd_sf"/>
</dbReference>
<dbReference type="Pfam" id="PF03466">
    <property type="entry name" value="LysR_substrate"/>
    <property type="match status" value="1"/>
</dbReference>
<dbReference type="PRINTS" id="PR00039">
    <property type="entry name" value="HTHLYSR"/>
</dbReference>
<proteinExistence type="inferred from homology"/>
<accession>A0ABW5DS09</accession>
<reference evidence="7" key="1">
    <citation type="journal article" date="2019" name="Int. J. Syst. Evol. Microbiol.">
        <title>The Global Catalogue of Microorganisms (GCM) 10K type strain sequencing project: providing services to taxonomists for standard genome sequencing and annotation.</title>
        <authorList>
            <consortium name="The Broad Institute Genomics Platform"/>
            <consortium name="The Broad Institute Genome Sequencing Center for Infectious Disease"/>
            <person name="Wu L."/>
            <person name="Ma J."/>
        </authorList>
    </citation>
    <scope>NUCLEOTIDE SEQUENCE [LARGE SCALE GENOMIC DNA]</scope>
    <source>
        <strain evidence="7">CGMCC 1.19062</strain>
    </source>
</reference>
<dbReference type="Gene3D" id="1.10.10.10">
    <property type="entry name" value="Winged helix-like DNA-binding domain superfamily/Winged helix DNA-binding domain"/>
    <property type="match status" value="1"/>
</dbReference>
<keyword evidence="4" id="KW-0804">Transcription</keyword>
<dbReference type="InterPro" id="IPR058163">
    <property type="entry name" value="LysR-type_TF_proteobact-type"/>
</dbReference>
<evidence type="ECO:0000256" key="1">
    <source>
        <dbReference type="ARBA" id="ARBA00009437"/>
    </source>
</evidence>
<evidence type="ECO:0000313" key="7">
    <source>
        <dbReference type="Proteomes" id="UP001597295"/>
    </source>
</evidence>
<evidence type="ECO:0000313" key="6">
    <source>
        <dbReference type="EMBL" id="MFD2262075.1"/>
    </source>
</evidence>
<feature type="domain" description="HTH lysR-type" evidence="5">
    <location>
        <begin position="10"/>
        <end position="65"/>
    </location>
</feature>
<name>A0ABW5DS09_9PROT</name>
<gene>
    <name evidence="6" type="primary">gcvA</name>
    <name evidence="6" type="ORF">ACFSM5_04185</name>
</gene>